<protein>
    <recommendedName>
        <fullName evidence="10">Pycsar effector protein domain-containing protein</fullName>
    </recommendedName>
</protein>
<keyword evidence="4" id="KW-0547">Nucleotide-binding</keyword>
<evidence type="ECO:0000259" key="10">
    <source>
        <dbReference type="Pfam" id="PF18967"/>
    </source>
</evidence>
<keyword evidence="12" id="KW-1185">Reference proteome</keyword>
<evidence type="ECO:0000256" key="6">
    <source>
        <dbReference type="ARBA" id="ARBA00023118"/>
    </source>
</evidence>
<keyword evidence="2" id="KW-1003">Cell membrane</keyword>
<dbReference type="AlphaFoldDB" id="A0A401VYZ6"/>
<evidence type="ECO:0000256" key="2">
    <source>
        <dbReference type="ARBA" id="ARBA00022475"/>
    </source>
</evidence>
<dbReference type="InterPro" id="IPR043760">
    <property type="entry name" value="PycTM_dom"/>
</dbReference>
<dbReference type="Pfam" id="PF18967">
    <property type="entry name" value="PycTM"/>
    <property type="match status" value="1"/>
</dbReference>
<comment type="caution">
    <text evidence="11">The sequence shown here is derived from an EMBL/GenBank/DDBJ whole genome shotgun (WGS) entry which is preliminary data.</text>
</comment>
<name>A0A401VYZ6_STREY</name>
<dbReference type="RefSeq" id="WP_125053712.1">
    <property type="nucleotide sequence ID" value="NZ_BHZD01000001.1"/>
</dbReference>
<dbReference type="EMBL" id="BHZD01000001">
    <property type="protein sequence ID" value="GCD42299.1"/>
    <property type="molecule type" value="Genomic_DNA"/>
</dbReference>
<evidence type="ECO:0000256" key="3">
    <source>
        <dbReference type="ARBA" id="ARBA00022692"/>
    </source>
</evidence>
<evidence type="ECO:0000313" key="12">
    <source>
        <dbReference type="Proteomes" id="UP000286746"/>
    </source>
</evidence>
<dbReference type="GO" id="GO:0005886">
    <property type="term" value="C:plasma membrane"/>
    <property type="evidence" value="ECO:0007669"/>
    <property type="project" value="UniProtKB-SubCell"/>
</dbReference>
<evidence type="ECO:0000256" key="9">
    <source>
        <dbReference type="SAM" id="Phobius"/>
    </source>
</evidence>
<keyword evidence="5 9" id="KW-1133">Transmembrane helix</keyword>
<feature type="compositionally biased region" description="Pro residues" evidence="8">
    <location>
        <begin position="1"/>
        <end position="10"/>
    </location>
</feature>
<sequence>MTTSAPPAPAPTRGTGPDPGPDPGPGPCRCARACPCTRTAPAPAPAPASAPAPGTGSDFVAERLLKVVREEINRADTKASVMMTGATAALVLLFGRDGQLPAMSAARAALLIAGTALWTLGIAMFVVAVLPRTRTAADGQLTFFPQLTGGATAEVLLPRVALAGRDTGQWAVEQACALGRILGAKYRWLRWGVGCLAAGGCCALTGGLW</sequence>
<feature type="region of interest" description="Disordered" evidence="8">
    <location>
        <begin position="1"/>
        <end position="29"/>
    </location>
</feature>
<feature type="domain" description="Pycsar effector protein" evidence="10">
    <location>
        <begin position="61"/>
        <end position="205"/>
    </location>
</feature>
<evidence type="ECO:0000256" key="4">
    <source>
        <dbReference type="ARBA" id="ARBA00022741"/>
    </source>
</evidence>
<keyword evidence="6" id="KW-0051">Antiviral defense</keyword>
<gene>
    <name evidence="11" type="ORF">GKJPGBOP_01958</name>
</gene>
<evidence type="ECO:0000313" key="11">
    <source>
        <dbReference type="EMBL" id="GCD42299.1"/>
    </source>
</evidence>
<evidence type="ECO:0000256" key="7">
    <source>
        <dbReference type="ARBA" id="ARBA00023136"/>
    </source>
</evidence>
<evidence type="ECO:0000256" key="8">
    <source>
        <dbReference type="SAM" id="MobiDB-lite"/>
    </source>
</evidence>
<dbReference type="GO" id="GO:0051607">
    <property type="term" value="P:defense response to virus"/>
    <property type="evidence" value="ECO:0007669"/>
    <property type="project" value="UniProtKB-KW"/>
</dbReference>
<accession>A0A401VYZ6</accession>
<reference evidence="11 12" key="1">
    <citation type="submission" date="2018-11" db="EMBL/GenBank/DDBJ databases">
        <title>Whole genome sequence of Streptomyces paromomycinus NBRC 15454(T).</title>
        <authorList>
            <person name="Komaki H."/>
            <person name="Tamura T."/>
        </authorList>
    </citation>
    <scope>NUCLEOTIDE SEQUENCE [LARGE SCALE GENOMIC DNA]</scope>
    <source>
        <strain evidence="11 12">NBRC 15454</strain>
    </source>
</reference>
<evidence type="ECO:0000256" key="1">
    <source>
        <dbReference type="ARBA" id="ARBA00004236"/>
    </source>
</evidence>
<feature type="transmembrane region" description="Helical" evidence="9">
    <location>
        <begin position="188"/>
        <end position="208"/>
    </location>
</feature>
<organism evidence="11 12">
    <name type="scientific">Streptomyces paromomycinus</name>
    <name type="common">Streptomyces rimosus subsp. paromomycinus</name>
    <dbReference type="NCBI Taxonomy" id="92743"/>
    <lineage>
        <taxon>Bacteria</taxon>
        <taxon>Bacillati</taxon>
        <taxon>Actinomycetota</taxon>
        <taxon>Actinomycetes</taxon>
        <taxon>Kitasatosporales</taxon>
        <taxon>Streptomycetaceae</taxon>
        <taxon>Streptomyces</taxon>
    </lineage>
</organism>
<keyword evidence="3 9" id="KW-0812">Transmembrane</keyword>
<proteinExistence type="predicted"/>
<feature type="transmembrane region" description="Helical" evidence="9">
    <location>
        <begin position="108"/>
        <end position="130"/>
    </location>
</feature>
<evidence type="ECO:0000256" key="5">
    <source>
        <dbReference type="ARBA" id="ARBA00022989"/>
    </source>
</evidence>
<comment type="subcellular location">
    <subcellularLocation>
        <location evidence="1">Cell membrane</location>
    </subcellularLocation>
</comment>
<dbReference type="GO" id="GO:0000166">
    <property type="term" value="F:nucleotide binding"/>
    <property type="evidence" value="ECO:0007669"/>
    <property type="project" value="UniProtKB-KW"/>
</dbReference>
<dbReference type="Proteomes" id="UP000286746">
    <property type="component" value="Unassembled WGS sequence"/>
</dbReference>
<keyword evidence="7 9" id="KW-0472">Membrane</keyword>